<dbReference type="STRING" id="293.GCA_000988015_01567"/>
<sequence length="81" mass="8485">MMLARTWKALAVLGVCVMLSGCYSCSLNGGWERQMNPFCAEDGALVGAAPLFVEASAISPTGRLAGYDAPRRASLQSSAET</sequence>
<evidence type="ECO:0008006" key="3">
    <source>
        <dbReference type="Google" id="ProtNLM"/>
    </source>
</evidence>
<dbReference type="RefSeq" id="WP_088411000.1">
    <property type="nucleotide sequence ID" value="NZ_CP194723.1"/>
</dbReference>
<dbReference type="Proteomes" id="UP000197024">
    <property type="component" value="Chromosome"/>
</dbReference>
<proteinExistence type="predicted"/>
<accession>A0A1Z3LYM9</accession>
<name>A0A1Z3LYM9_BREDI</name>
<reference evidence="1 2" key="2">
    <citation type="submission" date="2017-06" db="EMBL/GenBank/DDBJ databases">
        <authorList>
            <person name="Kim H.J."/>
            <person name="Triplett B.A."/>
        </authorList>
    </citation>
    <scope>NUCLEOTIDE SEQUENCE [LARGE SCALE GENOMIC DNA]</scope>
    <source>
        <strain evidence="1 2">BZC3</strain>
    </source>
</reference>
<gene>
    <name evidence="1" type="ORF">CD943_10560</name>
</gene>
<dbReference type="AlphaFoldDB" id="A0A1Z3LYM9"/>
<protein>
    <recommendedName>
        <fullName evidence="3">Lipoprotein</fullName>
    </recommendedName>
</protein>
<evidence type="ECO:0000313" key="2">
    <source>
        <dbReference type="Proteomes" id="UP000197024"/>
    </source>
</evidence>
<evidence type="ECO:0000313" key="1">
    <source>
        <dbReference type="EMBL" id="ASD27288.1"/>
    </source>
</evidence>
<dbReference type="PROSITE" id="PS51257">
    <property type="entry name" value="PROKAR_LIPOPROTEIN"/>
    <property type="match status" value="1"/>
</dbReference>
<dbReference type="EMBL" id="CP021995">
    <property type="protein sequence ID" value="ASD27288.1"/>
    <property type="molecule type" value="Genomic_DNA"/>
</dbReference>
<organism evidence="1 2">
    <name type="scientific">Brevundimonas diminuta</name>
    <name type="common">Pseudomonas diminuta</name>
    <dbReference type="NCBI Taxonomy" id="293"/>
    <lineage>
        <taxon>Bacteria</taxon>
        <taxon>Pseudomonadati</taxon>
        <taxon>Pseudomonadota</taxon>
        <taxon>Alphaproteobacteria</taxon>
        <taxon>Caulobacterales</taxon>
        <taxon>Caulobacteraceae</taxon>
        <taxon>Brevundimonas</taxon>
    </lineage>
</organism>
<reference evidence="1 2" key="1">
    <citation type="submission" date="2017-06" db="EMBL/GenBank/DDBJ databases">
        <title>Biodegradation of gentamicin by bacterial consortia AMQD4 in synthetic medium and raw gentamicin sewage.</title>
        <authorList>
            <person name="Chang H."/>
            <person name="Feng Y."/>
            <person name="Li Z."/>
            <person name="Xue J."/>
            <person name="Cheng D."/>
        </authorList>
    </citation>
    <scope>NUCLEOTIDE SEQUENCE [LARGE SCALE GENOMIC DNA]</scope>
    <source>
        <strain evidence="1 2">BZC3</strain>
    </source>
</reference>